<dbReference type="OMA" id="TECFIHE"/>
<dbReference type="EnsemblMetazoa" id="MESCA010270-RA">
    <property type="protein sequence ID" value="MESCA010270-PA"/>
    <property type="gene ID" value="MESCA010270"/>
</dbReference>
<dbReference type="HOGENOM" id="CLU_2545190_0_0_1"/>
<evidence type="ECO:0000313" key="1">
    <source>
        <dbReference type="EnsemblMetazoa" id="MESCA010270-PA"/>
    </source>
</evidence>
<dbReference type="Proteomes" id="UP000015102">
    <property type="component" value="Unassembled WGS sequence"/>
</dbReference>
<reference evidence="1" key="2">
    <citation type="submission" date="2015-06" db="UniProtKB">
        <authorList>
            <consortium name="EnsemblMetazoa"/>
        </authorList>
    </citation>
    <scope>IDENTIFICATION</scope>
</reference>
<reference evidence="2" key="1">
    <citation type="submission" date="2013-02" db="EMBL/GenBank/DDBJ databases">
        <authorList>
            <person name="Hughes D."/>
        </authorList>
    </citation>
    <scope>NUCLEOTIDE SEQUENCE</scope>
    <source>
        <strain>Durham</strain>
        <strain evidence="2">NC isolate 2 -- Noor lab</strain>
    </source>
</reference>
<proteinExistence type="predicted"/>
<organism evidence="1 2">
    <name type="scientific">Megaselia scalaris</name>
    <name type="common">Humpbacked fly</name>
    <name type="synonym">Phora scalaris</name>
    <dbReference type="NCBI Taxonomy" id="36166"/>
    <lineage>
        <taxon>Eukaryota</taxon>
        <taxon>Metazoa</taxon>
        <taxon>Ecdysozoa</taxon>
        <taxon>Arthropoda</taxon>
        <taxon>Hexapoda</taxon>
        <taxon>Insecta</taxon>
        <taxon>Pterygota</taxon>
        <taxon>Neoptera</taxon>
        <taxon>Endopterygota</taxon>
        <taxon>Diptera</taxon>
        <taxon>Brachycera</taxon>
        <taxon>Muscomorpha</taxon>
        <taxon>Platypezoidea</taxon>
        <taxon>Phoridae</taxon>
        <taxon>Megaseliini</taxon>
        <taxon>Megaselia</taxon>
    </lineage>
</organism>
<evidence type="ECO:0000313" key="2">
    <source>
        <dbReference type="Proteomes" id="UP000015102"/>
    </source>
</evidence>
<sequence length="83" mass="9680">MRGKYARHAHMEKLIDFHLAPDSAVYILNRTAKSSVEGKSPYEIFMGKKPRIKHLRIVDSLCYVHSPKHKRKKMDSKAISCWI</sequence>
<dbReference type="EMBL" id="CAQQ02389230">
    <property type="status" value="NOT_ANNOTATED_CDS"/>
    <property type="molecule type" value="Genomic_DNA"/>
</dbReference>
<accession>T1H238</accession>
<dbReference type="AlphaFoldDB" id="T1H238"/>
<name>T1H238_MEGSC</name>
<keyword evidence="2" id="KW-1185">Reference proteome</keyword>
<protein>
    <submittedName>
        <fullName evidence="1">Uncharacterized protein</fullName>
    </submittedName>
</protein>